<reference evidence="1 2" key="1">
    <citation type="submission" date="2020-12" db="EMBL/GenBank/DDBJ databases">
        <title>Sulforoseuscoccus oceanibium gen. nov., sp. nov., a representative of the phylum Verrucomicrobia with special cytoplasmic membrane, and proposal of Sulforoseuscoccusaceae fam. nov.</title>
        <authorList>
            <person name="Xi F."/>
        </authorList>
    </citation>
    <scope>NUCLEOTIDE SEQUENCE [LARGE SCALE GENOMIC DNA]</scope>
    <source>
        <strain evidence="1 2">T37</strain>
    </source>
</reference>
<evidence type="ECO:0000313" key="2">
    <source>
        <dbReference type="Proteomes" id="UP000475117"/>
    </source>
</evidence>
<name>A0A6B3L5Q3_9BACT</name>
<dbReference type="Proteomes" id="UP000475117">
    <property type="component" value="Chromosome"/>
</dbReference>
<dbReference type="NCBIfam" id="NF041646">
    <property type="entry name" value="VC0807_fam"/>
    <property type="match status" value="1"/>
</dbReference>
<gene>
    <name evidence="1" type="ORF">G3M56_000635</name>
</gene>
<dbReference type="KEGG" id="soa:G3M56_000635"/>
<keyword evidence="2" id="KW-1185">Reference proteome</keyword>
<protein>
    <recommendedName>
        <fullName evidence="3">MFS transporter</fullName>
    </recommendedName>
</protein>
<organism evidence="1 2">
    <name type="scientific">Sulfuriroseicoccus oceanibius</name>
    <dbReference type="NCBI Taxonomy" id="2707525"/>
    <lineage>
        <taxon>Bacteria</taxon>
        <taxon>Pseudomonadati</taxon>
        <taxon>Verrucomicrobiota</taxon>
        <taxon>Verrucomicrobiia</taxon>
        <taxon>Verrucomicrobiales</taxon>
        <taxon>Verrucomicrobiaceae</taxon>
        <taxon>Sulfuriroseicoccus</taxon>
    </lineage>
</organism>
<evidence type="ECO:0008006" key="3">
    <source>
        <dbReference type="Google" id="ProtNLM"/>
    </source>
</evidence>
<dbReference type="AlphaFoldDB" id="A0A6B3L5Q3"/>
<dbReference type="EMBL" id="CP066776">
    <property type="protein sequence ID" value="QQL45126.1"/>
    <property type="molecule type" value="Genomic_DNA"/>
</dbReference>
<sequence length="252" mass="27693">MSQPSSAPPREHPLANILVNVLLPILALSYLGKDGDKFWHLGPAIGMAIAICLPLGYGLRDLVRTRKLNPFSVLGLASVLLTGGITLMVWNEDGTIHPKAAILFGIKEAVIPLILGLSFIVSMKMRTPLIRVFLLNDEIFDMKRVERAVESGGKTGEFRRLVWRATFGMAASFALATVLNFIVSYYFISQVDVTALDAREAYNDAVAAVTGWSFVIIGVPAFAMMMATLVYVVKAMEKITRLERDDFLMVGK</sequence>
<proteinExistence type="predicted"/>
<accession>A0A6B3L5Q3</accession>
<dbReference type="RefSeq" id="WP_164364971.1">
    <property type="nucleotide sequence ID" value="NZ_CP066776.1"/>
</dbReference>
<evidence type="ECO:0000313" key="1">
    <source>
        <dbReference type="EMBL" id="QQL45126.1"/>
    </source>
</evidence>